<comment type="caution">
    <text evidence="3">The sequence shown here is derived from an EMBL/GenBank/DDBJ whole genome shotgun (WGS) entry which is preliminary data.</text>
</comment>
<dbReference type="SMART" id="SM00666">
    <property type="entry name" value="PB1"/>
    <property type="match status" value="1"/>
</dbReference>
<evidence type="ECO:0000256" key="1">
    <source>
        <dbReference type="SAM" id="MobiDB-lite"/>
    </source>
</evidence>
<gene>
    <name evidence="3" type="ORF">RJ641_017757</name>
</gene>
<sequence>MMEQRKKYEQIRYNSTDIRNDGVGTANPRFFQDPSASINASVSPPEFCVPVVARPVLNYSIQTGEEFSLEFMRDRVNPRPQLVPTFSGDRIAPTGYMDLKGILGISHAGSESGSDISIVHSADKGKVEELNRKVTSVGDTKGYYESVHSIPQTLSRNDSNRGYASSGASDGSSTKLKFLCSFGGKILPRPSDGKLRYVGGDTRIIRLSGDISWQELMQKTLMIYNQPHIIKYQLPGEDLDSLVSVSSDEDLQNMMEEYSVLENGGSQKLRMFLFSTSDLDDVQYGLGSAEGDSEIQYVVAVNGIDLGSRKSSLGLASSSGNNLDELMNLNVKSDSTQFAAETASTSSAPFSENITASTIQSSLPKLSDFPQPYELNAHPYQGQMMHRVEVGQHLTSAVHLMDGLHDIDGKGSIPFPSPLQYVYGSNPSNYAPMKENLVSDPLYGLFAQQVRPSEEQLYSGFNIPNQEIPTKEMKLKRDSSIPKLSESEVTWSLEKEFPLQEVKLKRDKSLQKINESNKSQPLENELAVRPCPFDNSVSNSMPKEESSIADSGSPLLPSKINKKQQDYVQNLVPSVAVNEGNLSKVNEDYMKGGAFTPGRGDSEANQTEFGYPEPPVLPLRIFHSERIPREQAELNRLSKSDDSFGSQFLMSHAHSDISQEIMESADKLHGVSVTSEIDQSVSHGKLLTANLQNLQDRPAQLEMYKDSTNDASNTCSNVPDEGLGSKFQKSVLKHTSNDDHEIARLGKDPIIVTETASVGLPAASQSASAKQLDNSAPTPEINWGEMATGRKTGADGEGPAQALDWTEKEGKPITSKESSGAIGTSAQGDILIDINNHCSHDFLSDIFSKQSFSEDSSQISPLHNDGAGVSLNMENHEPKHWSFFQKLAQGEFSRKDISLMDQDHLGFLSPVTDLEERAAIDYSFPPLKTERIADGQMDLHINFDDGIQPESSGVLRSAIMDTANYNSSLLKVNEIAHLDGRMNIGLPDSQYEDRKLDIHETGLPIVDLPLVDLQILTGEEPYANMHYGAIIGGIVNNTLRPPVPNYCDPDWRLLMEQCWAPDPAARPSFTEIARRLRIMSTASQTKAQGYHPQGQVLK</sequence>
<dbReference type="EMBL" id="JBAMMX010000023">
    <property type="protein sequence ID" value="KAK6917006.1"/>
    <property type="molecule type" value="Genomic_DNA"/>
</dbReference>
<feature type="compositionally biased region" description="Polar residues" evidence="1">
    <location>
        <begin position="763"/>
        <end position="777"/>
    </location>
</feature>
<dbReference type="Gene3D" id="1.10.510.10">
    <property type="entry name" value="Transferase(Phosphotransferase) domain 1"/>
    <property type="match status" value="1"/>
</dbReference>
<feature type="region of interest" description="Disordered" evidence="1">
    <location>
        <begin position="153"/>
        <end position="172"/>
    </location>
</feature>
<accession>A0AAN8USX2</accession>
<dbReference type="PANTHER" id="PTHR31066">
    <property type="entry name" value="OS05G0427100 PROTEIN-RELATED"/>
    <property type="match status" value="1"/>
</dbReference>
<evidence type="ECO:0000313" key="4">
    <source>
        <dbReference type="Proteomes" id="UP001370490"/>
    </source>
</evidence>
<dbReference type="InterPro" id="IPR001245">
    <property type="entry name" value="Ser-Thr/Tyr_kinase_cat_dom"/>
</dbReference>
<keyword evidence="3" id="KW-0808">Transferase</keyword>
<dbReference type="InterPro" id="IPR053198">
    <property type="entry name" value="Gynoecium_Dev_Regulator"/>
</dbReference>
<name>A0AAN8USX2_9MAGN</name>
<proteinExistence type="predicted"/>
<dbReference type="Gene3D" id="3.10.20.90">
    <property type="entry name" value="Phosphatidylinositol 3-kinase Catalytic Subunit, Chain A, domain 1"/>
    <property type="match status" value="1"/>
</dbReference>
<organism evidence="3 4">
    <name type="scientific">Dillenia turbinata</name>
    <dbReference type="NCBI Taxonomy" id="194707"/>
    <lineage>
        <taxon>Eukaryota</taxon>
        <taxon>Viridiplantae</taxon>
        <taxon>Streptophyta</taxon>
        <taxon>Embryophyta</taxon>
        <taxon>Tracheophyta</taxon>
        <taxon>Spermatophyta</taxon>
        <taxon>Magnoliopsida</taxon>
        <taxon>eudicotyledons</taxon>
        <taxon>Gunneridae</taxon>
        <taxon>Pentapetalae</taxon>
        <taxon>Dilleniales</taxon>
        <taxon>Dilleniaceae</taxon>
        <taxon>Dillenia</taxon>
    </lineage>
</organism>
<dbReference type="Proteomes" id="UP001370490">
    <property type="component" value="Unassembled WGS sequence"/>
</dbReference>
<feature type="compositionally biased region" description="Polar residues" evidence="1">
    <location>
        <begin position="153"/>
        <end position="163"/>
    </location>
</feature>
<dbReference type="FunFam" id="3.10.20.90:FF:000058">
    <property type="entry name" value="Octicosapeptide/phox/Bem1p domain kinase superfamily protein"/>
    <property type="match status" value="1"/>
</dbReference>
<dbReference type="InterPro" id="IPR011009">
    <property type="entry name" value="Kinase-like_dom_sf"/>
</dbReference>
<reference evidence="3 4" key="1">
    <citation type="submission" date="2023-12" db="EMBL/GenBank/DDBJ databases">
        <title>A high-quality genome assembly for Dillenia turbinata (Dilleniales).</title>
        <authorList>
            <person name="Chanderbali A."/>
        </authorList>
    </citation>
    <scope>NUCLEOTIDE SEQUENCE [LARGE SCALE GENOMIC DNA]</scope>
    <source>
        <strain evidence="3">LSX21</strain>
        <tissue evidence="3">Leaf</tissue>
    </source>
</reference>
<dbReference type="SUPFAM" id="SSF54277">
    <property type="entry name" value="CAD &amp; PB1 domains"/>
    <property type="match status" value="1"/>
</dbReference>
<feature type="domain" description="PB1" evidence="2">
    <location>
        <begin position="190"/>
        <end position="276"/>
    </location>
</feature>
<dbReference type="AlphaFoldDB" id="A0AAN8USX2"/>
<dbReference type="GO" id="GO:0004672">
    <property type="term" value="F:protein kinase activity"/>
    <property type="evidence" value="ECO:0007669"/>
    <property type="project" value="InterPro"/>
</dbReference>
<dbReference type="SUPFAM" id="SSF56112">
    <property type="entry name" value="Protein kinase-like (PK-like)"/>
    <property type="match status" value="1"/>
</dbReference>
<evidence type="ECO:0000313" key="3">
    <source>
        <dbReference type="EMBL" id="KAK6917006.1"/>
    </source>
</evidence>
<protein>
    <submittedName>
        <fullName evidence="3">Serine-threonine/tyrosine-protein kinase, catalytic domain</fullName>
    </submittedName>
</protein>
<dbReference type="InterPro" id="IPR000270">
    <property type="entry name" value="PB1_dom"/>
</dbReference>
<evidence type="ECO:0000259" key="2">
    <source>
        <dbReference type="SMART" id="SM00666"/>
    </source>
</evidence>
<dbReference type="CDD" id="cd06410">
    <property type="entry name" value="PB1_UP2"/>
    <property type="match status" value="1"/>
</dbReference>
<dbReference type="Pfam" id="PF07714">
    <property type="entry name" value="PK_Tyr_Ser-Thr"/>
    <property type="match status" value="1"/>
</dbReference>
<keyword evidence="4" id="KW-1185">Reference proteome</keyword>
<keyword evidence="3" id="KW-0418">Kinase</keyword>
<dbReference type="PANTHER" id="PTHR31066:SF97">
    <property type="entry name" value="OS03G0401100 PROTEIN"/>
    <property type="match status" value="1"/>
</dbReference>
<dbReference type="Pfam" id="PF00564">
    <property type="entry name" value="PB1"/>
    <property type="match status" value="1"/>
</dbReference>
<feature type="region of interest" description="Disordered" evidence="1">
    <location>
        <begin position="762"/>
        <end position="782"/>
    </location>
</feature>